<dbReference type="EMBL" id="JABFOR010000071">
    <property type="protein sequence ID" value="NOJ74042.1"/>
    <property type="molecule type" value="Genomic_DNA"/>
</dbReference>
<organism evidence="1 2">
    <name type="scientific">Paenibacillus alvei</name>
    <name type="common">Bacillus alvei</name>
    <dbReference type="NCBI Taxonomy" id="44250"/>
    <lineage>
        <taxon>Bacteria</taxon>
        <taxon>Bacillati</taxon>
        <taxon>Bacillota</taxon>
        <taxon>Bacilli</taxon>
        <taxon>Bacillales</taxon>
        <taxon>Paenibacillaceae</taxon>
        <taxon>Paenibacillus</taxon>
    </lineage>
</organism>
<dbReference type="AlphaFoldDB" id="A0AAP7A7M4"/>
<comment type="caution">
    <text evidence="1">The sequence shown here is derived from an EMBL/GenBank/DDBJ whole genome shotgun (WGS) entry which is preliminary data.</text>
</comment>
<proteinExistence type="predicted"/>
<reference evidence="1 2" key="1">
    <citation type="submission" date="2020-05" db="EMBL/GenBank/DDBJ databases">
        <title>Whole genome sequencing and identification of novel metabolites from Paenibacillus alvei strain JR949.</title>
        <authorList>
            <person name="Rajendhran J."/>
            <person name="Sree Pranav P."/>
            <person name="Mahalakshmi B."/>
            <person name="Karthikeyan R."/>
        </authorList>
    </citation>
    <scope>NUCLEOTIDE SEQUENCE [LARGE SCALE GENOMIC DNA]</scope>
    <source>
        <strain evidence="1 2">JR949</strain>
    </source>
</reference>
<evidence type="ECO:0000313" key="2">
    <source>
        <dbReference type="Proteomes" id="UP000552038"/>
    </source>
</evidence>
<evidence type="ECO:0000313" key="1">
    <source>
        <dbReference type="EMBL" id="NOJ74042.1"/>
    </source>
</evidence>
<name>A0AAP7A7M4_PAEAL</name>
<accession>A0AAP7A7M4</accession>
<dbReference type="Proteomes" id="UP000552038">
    <property type="component" value="Unassembled WGS sequence"/>
</dbReference>
<dbReference type="RefSeq" id="WP_171419914.1">
    <property type="nucleotide sequence ID" value="NZ_JABFOR010000071.1"/>
</dbReference>
<protein>
    <submittedName>
        <fullName evidence="1">Uncharacterized protein</fullName>
    </submittedName>
</protein>
<sequence length="100" mass="11277">MVYCEMAVKASFTGYPVFNEKNTPMLVHKVSEAFESKKPGEEIVLFLDGELIPLIHSVEQGMHIALNRHSGVTNRKDVAGSGSLFPIRLREIRSHTIRLR</sequence>
<gene>
    <name evidence="1" type="ORF">HMI46_26375</name>
</gene>